<evidence type="ECO:0000256" key="4">
    <source>
        <dbReference type="ARBA" id="ARBA00022692"/>
    </source>
</evidence>
<gene>
    <name evidence="9" type="ORF">DL237_15790</name>
</gene>
<dbReference type="InterPro" id="IPR011701">
    <property type="entry name" value="MFS"/>
</dbReference>
<evidence type="ECO:0000256" key="3">
    <source>
        <dbReference type="ARBA" id="ARBA00022475"/>
    </source>
</evidence>
<feature type="transmembrane region" description="Helical" evidence="7">
    <location>
        <begin position="90"/>
        <end position="110"/>
    </location>
</feature>
<dbReference type="AlphaFoldDB" id="A0A399IWN2"/>
<dbReference type="Proteomes" id="UP000265848">
    <property type="component" value="Unassembled WGS sequence"/>
</dbReference>
<dbReference type="PANTHER" id="PTHR42718:SF46">
    <property type="entry name" value="BLR6921 PROTEIN"/>
    <property type="match status" value="1"/>
</dbReference>
<dbReference type="InterPro" id="IPR036259">
    <property type="entry name" value="MFS_trans_sf"/>
</dbReference>
<keyword evidence="3" id="KW-1003">Cell membrane</keyword>
<evidence type="ECO:0000256" key="5">
    <source>
        <dbReference type="ARBA" id="ARBA00022989"/>
    </source>
</evidence>
<comment type="caution">
    <text evidence="9">The sequence shown here is derived from an EMBL/GenBank/DDBJ whole genome shotgun (WGS) entry which is preliminary data.</text>
</comment>
<protein>
    <submittedName>
        <fullName evidence="9">MFS transporter</fullName>
    </submittedName>
</protein>
<reference evidence="9 10" key="1">
    <citation type="submission" date="2018-08" db="EMBL/GenBank/DDBJ databases">
        <title>Pseudooceanicola sediminis CY03 in the family Rhodobacteracea.</title>
        <authorList>
            <person name="Zhang Y.-J."/>
        </authorList>
    </citation>
    <scope>NUCLEOTIDE SEQUENCE [LARGE SCALE GENOMIC DNA]</scope>
    <source>
        <strain evidence="9 10">CY03</strain>
    </source>
</reference>
<evidence type="ECO:0000256" key="7">
    <source>
        <dbReference type="SAM" id="Phobius"/>
    </source>
</evidence>
<feature type="domain" description="Major facilitator superfamily (MFS) profile" evidence="8">
    <location>
        <begin position="25"/>
        <end position="470"/>
    </location>
</feature>
<feature type="transmembrane region" description="Helical" evidence="7">
    <location>
        <begin position="212"/>
        <end position="233"/>
    </location>
</feature>
<feature type="transmembrane region" description="Helical" evidence="7">
    <location>
        <begin position="278"/>
        <end position="299"/>
    </location>
</feature>
<keyword evidence="6 7" id="KW-0472">Membrane</keyword>
<feature type="transmembrane region" description="Helical" evidence="7">
    <location>
        <begin position="149"/>
        <end position="167"/>
    </location>
</feature>
<dbReference type="SUPFAM" id="SSF103473">
    <property type="entry name" value="MFS general substrate transporter"/>
    <property type="match status" value="1"/>
</dbReference>
<comment type="subcellular location">
    <subcellularLocation>
        <location evidence="1">Cell membrane</location>
        <topology evidence="1">Multi-pass membrane protein</topology>
    </subcellularLocation>
</comment>
<dbReference type="InterPro" id="IPR020846">
    <property type="entry name" value="MFS_dom"/>
</dbReference>
<feature type="transmembrane region" description="Helical" evidence="7">
    <location>
        <begin position="239"/>
        <end position="257"/>
    </location>
</feature>
<dbReference type="Pfam" id="PF07690">
    <property type="entry name" value="MFS_1"/>
    <property type="match status" value="1"/>
</dbReference>
<sequence>MDGKTDAGGGPKTPEATEFGGGIALPLLVAATLFMQNLDASVITPAIPDMAAGFGVAPVDLNIGVSTYMMTVGIFIPASGWLAQRFGARPVFLLSILIFTLASALCGMSHTLPQFVAARILQGLGGAMMVPVGRLVVLQMTPKDRLMSAIALLTWPGLVAPVLGPPVGGLIIDNVSWHWIFWLNLPLGALALLVALRIVPQVARQPDKPFDLPGFILLGAAVFCLLFAADMLSGDEVNWLLEAVLAGAGLMLLALGLRHIRRVEQPVLRLEAMQIPTFRVTILGGTLFRLGINAVPFLIPLMFQLAFGWSAFRAGLMLMAVFLGNILLKPFTSWILRRWGFRRVLVVNGVLNAGTILAMVLIGPTWPFAVLIGLLVVAGMTRSMQFTALNTIAFADVEQAGMSDANTLFYTVVQLSRGVGIALGAIGWRLGEVLFPEAGEVAAFRFAFAIVGVISLLSVVDCWRLAGNAGDVVSRGSRRRA</sequence>
<dbReference type="Gene3D" id="1.20.1250.20">
    <property type="entry name" value="MFS general substrate transporter like domains"/>
    <property type="match status" value="1"/>
</dbReference>
<evidence type="ECO:0000259" key="8">
    <source>
        <dbReference type="PROSITE" id="PS50850"/>
    </source>
</evidence>
<feature type="transmembrane region" description="Helical" evidence="7">
    <location>
        <begin position="116"/>
        <end position="137"/>
    </location>
</feature>
<evidence type="ECO:0000256" key="1">
    <source>
        <dbReference type="ARBA" id="ARBA00004651"/>
    </source>
</evidence>
<dbReference type="PROSITE" id="PS50850">
    <property type="entry name" value="MFS"/>
    <property type="match status" value="1"/>
</dbReference>
<dbReference type="GO" id="GO:0005886">
    <property type="term" value="C:plasma membrane"/>
    <property type="evidence" value="ECO:0007669"/>
    <property type="project" value="UniProtKB-SubCell"/>
</dbReference>
<accession>A0A399IWN2</accession>
<organism evidence="9 10">
    <name type="scientific">Pseudooceanicola sediminis</name>
    <dbReference type="NCBI Taxonomy" id="2211117"/>
    <lineage>
        <taxon>Bacteria</taxon>
        <taxon>Pseudomonadati</taxon>
        <taxon>Pseudomonadota</taxon>
        <taxon>Alphaproteobacteria</taxon>
        <taxon>Rhodobacterales</taxon>
        <taxon>Paracoccaceae</taxon>
        <taxon>Pseudooceanicola</taxon>
    </lineage>
</organism>
<dbReference type="OrthoDB" id="9812221at2"/>
<dbReference type="RefSeq" id="WP_119400060.1">
    <property type="nucleotide sequence ID" value="NZ_QWJJ01000015.1"/>
</dbReference>
<dbReference type="GO" id="GO:0022857">
    <property type="term" value="F:transmembrane transporter activity"/>
    <property type="evidence" value="ECO:0007669"/>
    <property type="project" value="InterPro"/>
</dbReference>
<keyword evidence="2" id="KW-0813">Transport</keyword>
<feature type="transmembrane region" description="Helical" evidence="7">
    <location>
        <begin position="179"/>
        <end position="200"/>
    </location>
</feature>
<dbReference type="Gene3D" id="1.20.1720.10">
    <property type="entry name" value="Multidrug resistance protein D"/>
    <property type="match status" value="1"/>
</dbReference>
<feature type="transmembrane region" description="Helical" evidence="7">
    <location>
        <begin position="442"/>
        <end position="460"/>
    </location>
</feature>
<evidence type="ECO:0000256" key="2">
    <source>
        <dbReference type="ARBA" id="ARBA00022448"/>
    </source>
</evidence>
<proteinExistence type="predicted"/>
<keyword evidence="5 7" id="KW-1133">Transmembrane helix</keyword>
<evidence type="ECO:0000313" key="9">
    <source>
        <dbReference type="EMBL" id="RII37598.1"/>
    </source>
</evidence>
<keyword evidence="10" id="KW-1185">Reference proteome</keyword>
<keyword evidence="4 7" id="KW-0812">Transmembrane</keyword>
<evidence type="ECO:0000256" key="6">
    <source>
        <dbReference type="ARBA" id="ARBA00023136"/>
    </source>
</evidence>
<feature type="transmembrane region" description="Helical" evidence="7">
    <location>
        <begin position="63"/>
        <end position="83"/>
    </location>
</feature>
<name>A0A399IWN2_9RHOB</name>
<feature type="transmembrane region" description="Helical" evidence="7">
    <location>
        <begin position="305"/>
        <end position="328"/>
    </location>
</feature>
<dbReference type="EMBL" id="QWJJ01000015">
    <property type="protein sequence ID" value="RII37598.1"/>
    <property type="molecule type" value="Genomic_DNA"/>
</dbReference>
<evidence type="ECO:0000313" key="10">
    <source>
        <dbReference type="Proteomes" id="UP000265848"/>
    </source>
</evidence>
<dbReference type="PANTHER" id="PTHR42718">
    <property type="entry name" value="MAJOR FACILITATOR SUPERFAMILY MULTIDRUG TRANSPORTER MFSC"/>
    <property type="match status" value="1"/>
</dbReference>